<dbReference type="EMBL" id="DUZY01000001">
    <property type="protein sequence ID" value="DAD20777.1"/>
    <property type="molecule type" value="Genomic_DNA"/>
</dbReference>
<dbReference type="AlphaFoldDB" id="A0A822XKF8"/>
<proteinExistence type="predicted"/>
<keyword evidence="2" id="KW-1185">Reference proteome</keyword>
<name>A0A822XKF8_NELNU</name>
<organism evidence="1 2">
    <name type="scientific">Nelumbo nucifera</name>
    <name type="common">Sacred lotus</name>
    <dbReference type="NCBI Taxonomy" id="4432"/>
    <lineage>
        <taxon>Eukaryota</taxon>
        <taxon>Viridiplantae</taxon>
        <taxon>Streptophyta</taxon>
        <taxon>Embryophyta</taxon>
        <taxon>Tracheophyta</taxon>
        <taxon>Spermatophyta</taxon>
        <taxon>Magnoliopsida</taxon>
        <taxon>Proteales</taxon>
        <taxon>Nelumbonaceae</taxon>
        <taxon>Nelumbo</taxon>
    </lineage>
</organism>
<dbReference type="Proteomes" id="UP000607653">
    <property type="component" value="Unassembled WGS sequence"/>
</dbReference>
<comment type="caution">
    <text evidence="1">The sequence shown here is derived from an EMBL/GenBank/DDBJ whole genome shotgun (WGS) entry which is preliminary data.</text>
</comment>
<evidence type="ECO:0000313" key="1">
    <source>
        <dbReference type="EMBL" id="DAD20777.1"/>
    </source>
</evidence>
<evidence type="ECO:0000313" key="2">
    <source>
        <dbReference type="Proteomes" id="UP000607653"/>
    </source>
</evidence>
<reference evidence="1 2" key="1">
    <citation type="journal article" date="2020" name="Mol. Biol. Evol.">
        <title>Distinct Expression and Methylation Patterns for Genes with Different Fates following a Single Whole-Genome Duplication in Flowering Plants.</title>
        <authorList>
            <person name="Shi T."/>
            <person name="Rahmani R.S."/>
            <person name="Gugger P.F."/>
            <person name="Wang M."/>
            <person name="Li H."/>
            <person name="Zhang Y."/>
            <person name="Li Z."/>
            <person name="Wang Q."/>
            <person name="Van de Peer Y."/>
            <person name="Marchal K."/>
            <person name="Chen J."/>
        </authorList>
    </citation>
    <scope>NUCLEOTIDE SEQUENCE [LARGE SCALE GENOMIC DNA]</scope>
    <source>
        <tissue evidence="1">Leaf</tissue>
    </source>
</reference>
<accession>A0A822XKF8</accession>
<protein>
    <submittedName>
        <fullName evidence="1">Uncharacterized protein</fullName>
    </submittedName>
</protein>
<gene>
    <name evidence="1" type="ORF">HUJ06_022240</name>
</gene>
<sequence length="74" mass="8373">MNSNSINQNQGTTTQSCINRDLATEIHVSSDLKREREGGLQIPSHMKIYRRSGFTTSVSLSPFHAEQRKFTCCK</sequence>